<protein>
    <submittedName>
        <fullName evidence="2">Uncharacterized protein</fullName>
    </submittedName>
</protein>
<keyword evidence="3" id="KW-1185">Reference proteome</keyword>
<dbReference type="GeneID" id="19906392"/>
<proteinExistence type="predicted"/>
<evidence type="ECO:0000313" key="2">
    <source>
        <dbReference type="EMBL" id="EON69818.1"/>
    </source>
</evidence>
<sequence>MLSSETGRPSGGMHDTRTNGTEIDRLRNKIQRAIIEDTGPTSVQLWAGALKMLVYGRTVLLGGRNDRSDQHTFASKLVATASAESEPIFAITDVTNTPTSATVIDYTVLSHANGTAPQRSVLKAATNGTKKLLHMILNTTDTDYRDNGLCGGLTMSLWQRVLALAAGAEGLMNQDQQSSVLRYAQDRSTLVKERAVLAKPDSVQIWMVLDSMSCLAYDIRP</sequence>
<dbReference type="OrthoDB" id="9876299at2759"/>
<dbReference type="HOGENOM" id="CLU_1250604_0_0_1"/>
<dbReference type="AlphaFoldDB" id="R7Z6T3"/>
<evidence type="ECO:0000256" key="1">
    <source>
        <dbReference type="SAM" id="MobiDB-lite"/>
    </source>
</evidence>
<name>R7Z6T3_CONA1</name>
<reference evidence="3" key="1">
    <citation type="submission" date="2012-06" db="EMBL/GenBank/DDBJ databases">
        <title>The genome sequence of Coniosporium apollinis CBS 100218.</title>
        <authorList>
            <consortium name="The Broad Institute Genome Sequencing Platform"/>
            <person name="Cuomo C."/>
            <person name="Gorbushina A."/>
            <person name="Noack S."/>
            <person name="Walker B."/>
            <person name="Young S.K."/>
            <person name="Zeng Q."/>
            <person name="Gargeya S."/>
            <person name="Fitzgerald M."/>
            <person name="Haas B."/>
            <person name="Abouelleil A."/>
            <person name="Alvarado L."/>
            <person name="Arachchi H.M."/>
            <person name="Berlin A.M."/>
            <person name="Chapman S.B."/>
            <person name="Goldberg J."/>
            <person name="Griggs A."/>
            <person name="Gujja S."/>
            <person name="Hansen M."/>
            <person name="Howarth C."/>
            <person name="Imamovic A."/>
            <person name="Larimer J."/>
            <person name="McCowan C."/>
            <person name="Montmayeur A."/>
            <person name="Murphy C."/>
            <person name="Neiman D."/>
            <person name="Pearson M."/>
            <person name="Priest M."/>
            <person name="Roberts A."/>
            <person name="Saif S."/>
            <person name="Shea T."/>
            <person name="Sisk P."/>
            <person name="Sykes S."/>
            <person name="Wortman J."/>
            <person name="Nusbaum C."/>
            <person name="Birren B."/>
        </authorList>
    </citation>
    <scope>NUCLEOTIDE SEQUENCE [LARGE SCALE GENOMIC DNA]</scope>
    <source>
        <strain evidence="3">CBS 100218</strain>
    </source>
</reference>
<organism evidence="2 3">
    <name type="scientific">Coniosporium apollinis (strain CBS 100218)</name>
    <name type="common">Rock-inhabiting black yeast</name>
    <dbReference type="NCBI Taxonomy" id="1168221"/>
    <lineage>
        <taxon>Eukaryota</taxon>
        <taxon>Fungi</taxon>
        <taxon>Dikarya</taxon>
        <taxon>Ascomycota</taxon>
        <taxon>Pezizomycotina</taxon>
        <taxon>Dothideomycetes</taxon>
        <taxon>Dothideomycetes incertae sedis</taxon>
        <taxon>Coniosporium</taxon>
    </lineage>
</organism>
<dbReference type="EMBL" id="JH767632">
    <property type="protein sequence ID" value="EON69818.1"/>
    <property type="molecule type" value="Genomic_DNA"/>
</dbReference>
<evidence type="ECO:0000313" key="3">
    <source>
        <dbReference type="Proteomes" id="UP000016924"/>
    </source>
</evidence>
<gene>
    <name evidence="2" type="ORF">W97_09081</name>
</gene>
<dbReference type="RefSeq" id="XP_007785135.1">
    <property type="nucleotide sequence ID" value="XM_007786945.1"/>
</dbReference>
<accession>R7Z6T3</accession>
<feature type="region of interest" description="Disordered" evidence="1">
    <location>
        <begin position="1"/>
        <end position="22"/>
    </location>
</feature>
<dbReference type="Proteomes" id="UP000016924">
    <property type="component" value="Unassembled WGS sequence"/>
</dbReference>